<accession>A0ABY7EC42</accession>
<dbReference type="EMBL" id="CP111016">
    <property type="protein sequence ID" value="WAR06241.1"/>
    <property type="molecule type" value="Genomic_DNA"/>
</dbReference>
<reference evidence="2" key="1">
    <citation type="submission" date="2022-11" db="EMBL/GenBank/DDBJ databases">
        <title>Centuries of genome instability and evolution in soft-shell clam transmissible cancer (bioRxiv).</title>
        <authorList>
            <person name="Hart S.F.M."/>
            <person name="Yonemitsu M.A."/>
            <person name="Giersch R.M."/>
            <person name="Beal B.F."/>
            <person name="Arriagada G."/>
            <person name="Davis B.W."/>
            <person name="Ostrander E.A."/>
            <person name="Goff S.P."/>
            <person name="Metzger M.J."/>
        </authorList>
    </citation>
    <scope>NUCLEOTIDE SEQUENCE</scope>
    <source>
        <strain evidence="2">MELC-2E11</strain>
        <tissue evidence="2">Siphon/mantle</tissue>
    </source>
</reference>
<gene>
    <name evidence="2" type="ORF">MAR_021610</name>
</gene>
<name>A0ABY7EC42_MYAAR</name>
<proteinExistence type="predicted"/>
<feature type="region of interest" description="Disordered" evidence="1">
    <location>
        <begin position="1"/>
        <end position="53"/>
    </location>
</feature>
<protein>
    <submittedName>
        <fullName evidence="2">Uncharacterized protein</fullName>
    </submittedName>
</protein>
<evidence type="ECO:0000313" key="3">
    <source>
        <dbReference type="Proteomes" id="UP001164746"/>
    </source>
</evidence>
<organism evidence="2 3">
    <name type="scientific">Mya arenaria</name>
    <name type="common">Soft-shell clam</name>
    <dbReference type="NCBI Taxonomy" id="6604"/>
    <lineage>
        <taxon>Eukaryota</taxon>
        <taxon>Metazoa</taxon>
        <taxon>Spiralia</taxon>
        <taxon>Lophotrochozoa</taxon>
        <taxon>Mollusca</taxon>
        <taxon>Bivalvia</taxon>
        <taxon>Autobranchia</taxon>
        <taxon>Heteroconchia</taxon>
        <taxon>Euheterodonta</taxon>
        <taxon>Imparidentia</taxon>
        <taxon>Neoheterodontei</taxon>
        <taxon>Myida</taxon>
        <taxon>Myoidea</taxon>
        <taxon>Myidae</taxon>
        <taxon>Mya</taxon>
    </lineage>
</organism>
<dbReference type="Proteomes" id="UP001164746">
    <property type="component" value="Chromosome 5"/>
</dbReference>
<feature type="compositionally biased region" description="Polar residues" evidence="1">
    <location>
        <begin position="18"/>
        <end position="35"/>
    </location>
</feature>
<evidence type="ECO:0000313" key="2">
    <source>
        <dbReference type="EMBL" id="WAR06241.1"/>
    </source>
</evidence>
<sequence length="53" mass="5998">MTNTASHYDILKQRENGPDNSDLYTPSDVSSSKPNVNERKEEPTYINTVQTVL</sequence>
<evidence type="ECO:0000256" key="1">
    <source>
        <dbReference type="SAM" id="MobiDB-lite"/>
    </source>
</evidence>
<keyword evidence="3" id="KW-1185">Reference proteome</keyword>